<evidence type="ECO:0000256" key="1">
    <source>
        <dbReference type="ARBA" id="ARBA00004651"/>
    </source>
</evidence>
<dbReference type="PANTHER" id="PTHR43298:SF2">
    <property type="entry name" value="FMN_FAD EXPORTER YEEO-RELATED"/>
    <property type="match status" value="1"/>
</dbReference>
<keyword evidence="5 10" id="KW-0812">Transmembrane</keyword>
<feature type="transmembrane region" description="Helical" evidence="10">
    <location>
        <begin position="209"/>
        <end position="231"/>
    </location>
</feature>
<dbReference type="Pfam" id="PF01554">
    <property type="entry name" value="MatE"/>
    <property type="match status" value="2"/>
</dbReference>
<evidence type="ECO:0000256" key="2">
    <source>
        <dbReference type="ARBA" id="ARBA00022448"/>
    </source>
</evidence>
<feature type="transmembrane region" description="Helical" evidence="10">
    <location>
        <begin position="295"/>
        <end position="315"/>
    </location>
</feature>
<evidence type="ECO:0000256" key="3">
    <source>
        <dbReference type="ARBA" id="ARBA00022449"/>
    </source>
</evidence>
<evidence type="ECO:0000256" key="10">
    <source>
        <dbReference type="SAM" id="Phobius"/>
    </source>
</evidence>
<name>A0A521AR04_9BACT</name>
<evidence type="ECO:0000313" key="12">
    <source>
        <dbReference type="Proteomes" id="UP000317557"/>
    </source>
</evidence>
<proteinExistence type="predicted"/>
<feature type="transmembrane region" description="Helical" evidence="10">
    <location>
        <begin position="435"/>
        <end position="455"/>
    </location>
</feature>
<keyword evidence="3" id="KW-0050">Antiport</keyword>
<keyword evidence="4" id="KW-1003">Cell membrane</keyword>
<evidence type="ECO:0000256" key="8">
    <source>
        <dbReference type="ARBA" id="ARBA00023136"/>
    </source>
</evidence>
<gene>
    <name evidence="11" type="ORF">SAMN06265219_101325</name>
</gene>
<evidence type="ECO:0000256" key="7">
    <source>
        <dbReference type="ARBA" id="ARBA00023065"/>
    </source>
</evidence>
<feature type="transmembrane region" description="Helical" evidence="10">
    <location>
        <begin position="368"/>
        <end position="396"/>
    </location>
</feature>
<evidence type="ECO:0000256" key="4">
    <source>
        <dbReference type="ARBA" id="ARBA00022475"/>
    </source>
</evidence>
<sequence length="465" mass="50119">MPEENRSLWVDIKASLAGTELDFTTGSIGRAILVLSIPMVLEMMMESVFAVVDIFFVSKLGADAVAAVGITESVLTLVYAVAIGFSMATTAIIARRIGEKKPDEAAAASFQAIFVAFLVSVPVSLAGIFYSGEILTLMGAGSNIVENLNAYTAIMLGTNLVIMFLFVINAVFRGAGDAAISMRVLILSNSINIVLDPLLIFGYGPFPELGIAGAAVATTIGRGIGVAYQFYRLFDGRARIRLTRKHLVLKTKVLKRLIRISLGGIGQFLIATSSWIGLVRIIAEFGSVALAGYTIAIRIVFFSILPSWGMSNAAATLVGQNLGAGKPDRAEKSTWITAFVNMIFLGMVGICFLIYAEDLVRIFTDEEAVIAIGAQCLRIMSYGYLFYAFGMVIIQAFNGAGDTRTPTLINLLCFWMIEIPLAYMLAINLGWAEPGVFYAIVIAESLLGIIGLILFKRGNWKSTQI</sequence>
<reference evidence="11 12" key="1">
    <citation type="submission" date="2017-05" db="EMBL/GenBank/DDBJ databases">
        <authorList>
            <person name="Varghese N."/>
            <person name="Submissions S."/>
        </authorList>
    </citation>
    <scope>NUCLEOTIDE SEQUENCE [LARGE SCALE GENOMIC DNA]</scope>
    <source>
        <strain evidence="11 12">DSM 21985</strain>
    </source>
</reference>
<dbReference type="Proteomes" id="UP000317557">
    <property type="component" value="Unassembled WGS sequence"/>
</dbReference>
<feature type="transmembrane region" description="Helical" evidence="10">
    <location>
        <begin position="260"/>
        <end position="283"/>
    </location>
</feature>
<protein>
    <recommendedName>
        <fullName evidence="9">Multidrug-efflux transporter</fullName>
    </recommendedName>
</protein>
<feature type="transmembrane region" description="Helical" evidence="10">
    <location>
        <begin position="106"/>
        <end position="130"/>
    </location>
</feature>
<feature type="transmembrane region" description="Helical" evidence="10">
    <location>
        <begin position="184"/>
        <end position="203"/>
    </location>
</feature>
<dbReference type="NCBIfam" id="TIGR00797">
    <property type="entry name" value="matE"/>
    <property type="match status" value="1"/>
</dbReference>
<keyword evidence="6 10" id="KW-1133">Transmembrane helix</keyword>
<evidence type="ECO:0000256" key="9">
    <source>
        <dbReference type="ARBA" id="ARBA00031636"/>
    </source>
</evidence>
<feature type="transmembrane region" description="Helical" evidence="10">
    <location>
        <begin position="76"/>
        <end position="94"/>
    </location>
</feature>
<feature type="transmembrane region" description="Helical" evidence="10">
    <location>
        <begin position="335"/>
        <end position="356"/>
    </location>
</feature>
<dbReference type="GO" id="GO:0005886">
    <property type="term" value="C:plasma membrane"/>
    <property type="evidence" value="ECO:0007669"/>
    <property type="project" value="UniProtKB-SubCell"/>
</dbReference>
<dbReference type="InterPro" id="IPR048279">
    <property type="entry name" value="MdtK-like"/>
</dbReference>
<dbReference type="InterPro" id="IPR002528">
    <property type="entry name" value="MATE_fam"/>
</dbReference>
<keyword evidence="7" id="KW-0406">Ion transport</keyword>
<dbReference type="GO" id="GO:0015297">
    <property type="term" value="F:antiporter activity"/>
    <property type="evidence" value="ECO:0007669"/>
    <property type="project" value="UniProtKB-KW"/>
</dbReference>
<feature type="transmembrane region" description="Helical" evidence="10">
    <location>
        <begin position="150"/>
        <end position="172"/>
    </location>
</feature>
<dbReference type="GO" id="GO:0042910">
    <property type="term" value="F:xenobiotic transmembrane transporter activity"/>
    <property type="evidence" value="ECO:0007669"/>
    <property type="project" value="InterPro"/>
</dbReference>
<evidence type="ECO:0000256" key="5">
    <source>
        <dbReference type="ARBA" id="ARBA00022692"/>
    </source>
</evidence>
<dbReference type="PANTHER" id="PTHR43298">
    <property type="entry name" value="MULTIDRUG RESISTANCE PROTEIN NORM-RELATED"/>
    <property type="match status" value="1"/>
</dbReference>
<dbReference type="EMBL" id="FXTP01000001">
    <property type="protein sequence ID" value="SMO37273.1"/>
    <property type="molecule type" value="Genomic_DNA"/>
</dbReference>
<keyword evidence="2" id="KW-0813">Transport</keyword>
<keyword evidence="8 10" id="KW-0472">Membrane</keyword>
<accession>A0A521AR04</accession>
<dbReference type="AlphaFoldDB" id="A0A521AR04"/>
<keyword evidence="12" id="KW-1185">Reference proteome</keyword>
<dbReference type="PIRSF" id="PIRSF006603">
    <property type="entry name" value="DinF"/>
    <property type="match status" value="1"/>
</dbReference>
<feature type="transmembrane region" description="Helical" evidence="10">
    <location>
        <begin position="408"/>
        <end position="429"/>
    </location>
</feature>
<dbReference type="GO" id="GO:0006811">
    <property type="term" value="P:monoatomic ion transport"/>
    <property type="evidence" value="ECO:0007669"/>
    <property type="project" value="UniProtKB-KW"/>
</dbReference>
<evidence type="ECO:0000313" key="11">
    <source>
        <dbReference type="EMBL" id="SMO37273.1"/>
    </source>
</evidence>
<comment type="subcellular location">
    <subcellularLocation>
        <location evidence="1">Cell membrane</location>
        <topology evidence="1">Multi-pass membrane protein</topology>
    </subcellularLocation>
</comment>
<dbReference type="InterPro" id="IPR050222">
    <property type="entry name" value="MATE_MdtK"/>
</dbReference>
<evidence type="ECO:0000256" key="6">
    <source>
        <dbReference type="ARBA" id="ARBA00022989"/>
    </source>
</evidence>
<dbReference type="CDD" id="cd13139">
    <property type="entry name" value="MATE_like_14"/>
    <property type="match status" value="1"/>
</dbReference>
<organism evidence="11 12">
    <name type="scientific">Gracilimonas mengyeensis</name>
    <dbReference type="NCBI Taxonomy" id="1302730"/>
    <lineage>
        <taxon>Bacteria</taxon>
        <taxon>Pseudomonadati</taxon>
        <taxon>Balneolota</taxon>
        <taxon>Balneolia</taxon>
        <taxon>Balneolales</taxon>
        <taxon>Balneolaceae</taxon>
        <taxon>Gracilimonas</taxon>
    </lineage>
</organism>